<reference evidence="7 8" key="1">
    <citation type="submission" date="2020-08" db="EMBL/GenBank/DDBJ databases">
        <title>Bridging the membrane lipid divide: bacteria of the FCB group superphylum have the potential to synthesize archaeal ether lipids.</title>
        <authorList>
            <person name="Villanueva L."/>
            <person name="Von Meijenfeldt F.A.B."/>
            <person name="Westbye A.B."/>
            <person name="Yadav S."/>
            <person name="Hopmans E.C."/>
            <person name="Dutilh B.E."/>
            <person name="Sinninghe Damste J.S."/>
        </authorList>
    </citation>
    <scope>NUCLEOTIDE SEQUENCE [LARGE SCALE GENOMIC DNA]</scope>
    <source>
        <strain evidence="7">NIOZ-UU27</strain>
    </source>
</reference>
<dbReference type="GO" id="GO:0000160">
    <property type="term" value="P:phosphorelay signal transduction system"/>
    <property type="evidence" value="ECO:0007669"/>
    <property type="project" value="UniProtKB-KW"/>
</dbReference>
<keyword evidence="1 3" id="KW-0597">Phosphoprotein</keyword>
<protein>
    <submittedName>
        <fullName evidence="7">Response regulator</fullName>
    </submittedName>
</protein>
<feature type="modified residue" description="4-aspartylphosphate" evidence="3">
    <location>
        <position position="56"/>
    </location>
</feature>
<evidence type="ECO:0000313" key="8">
    <source>
        <dbReference type="Proteomes" id="UP000650524"/>
    </source>
</evidence>
<feature type="domain" description="Response regulatory" evidence="4">
    <location>
        <begin position="7"/>
        <end position="121"/>
    </location>
</feature>
<dbReference type="PROSITE" id="PS50113">
    <property type="entry name" value="PAC"/>
    <property type="match status" value="1"/>
</dbReference>
<evidence type="ECO:0000259" key="5">
    <source>
        <dbReference type="PROSITE" id="PS50112"/>
    </source>
</evidence>
<dbReference type="InterPro" id="IPR035965">
    <property type="entry name" value="PAS-like_dom_sf"/>
</dbReference>
<feature type="domain" description="PAS" evidence="5">
    <location>
        <begin position="151"/>
        <end position="215"/>
    </location>
</feature>
<evidence type="ECO:0000256" key="3">
    <source>
        <dbReference type="PROSITE-ProRule" id="PRU00169"/>
    </source>
</evidence>
<dbReference type="InterPro" id="IPR001789">
    <property type="entry name" value="Sig_transdc_resp-reg_receiver"/>
</dbReference>
<organism evidence="7 8">
    <name type="scientific">Candidatus Desulfacyla euxinica</name>
    <dbReference type="NCBI Taxonomy" id="2841693"/>
    <lineage>
        <taxon>Bacteria</taxon>
        <taxon>Deltaproteobacteria</taxon>
        <taxon>Candidatus Desulfacyla</taxon>
    </lineage>
</organism>
<evidence type="ECO:0000313" key="7">
    <source>
        <dbReference type="EMBL" id="MBC8176846.1"/>
    </source>
</evidence>
<dbReference type="PANTHER" id="PTHR44591">
    <property type="entry name" value="STRESS RESPONSE REGULATOR PROTEIN 1"/>
    <property type="match status" value="1"/>
</dbReference>
<evidence type="ECO:0000256" key="2">
    <source>
        <dbReference type="ARBA" id="ARBA00023012"/>
    </source>
</evidence>
<dbReference type="InterPro" id="IPR013767">
    <property type="entry name" value="PAS_fold"/>
</dbReference>
<dbReference type="PANTHER" id="PTHR44591:SF14">
    <property type="entry name" value="PROTEIN PILG"/>
    <property type="match status" value="1"/>
</dbReference>
<dbReference type="InterPro" id="IPR000014">
    <property type="entry name" value="PAS"/>
</dbReference>
<dbReference type="Pfam" id="PF00072">
    <property type="entry name" value="Response_reg"/>
    <property type="match status" value="1"/>
</dbReference>
<evidence type="ECO:0000259" key="4">
    <source>
        <dbReference type="PROSITE" id="PS50110"/>
    </source>
</evidence>
<dbReference type="Gene3D" id="3.40.50.2300">
    <property type="match status" value="1"/>
</dbReference>
<dbReference type="AlphaFoldDB" id="A0A8J6MZ27"/>
<keyword evidence="2" id="KW-0902">Two-component regulatory system</keyword>
<dbReference type="SUPFAM" id="SSF55785">
    <property type="entry name" value="PYP-like sensor domain (PAS domain)"/>
    <property type="match status" value="1"/>
</dbReference>
<evidence type="ECO:0000256" key="1">
    <source>
        <dbReference type="ARBA" id="ARBA00022553"/>
    </source>
</evidence>
<dbReference type="Gene3D" id="3.30.450.20">
    <property type="entry name" value="PAS domain"/>
    <property type="match status" value="1"/>
</dbReference>
<dbReference type="Proteomes" id="UP000650524">
    <property type="component" value="Unassembled WGS sequence"/>
</dbReference>
<dbReference type="CDD" id="cd00130">
    <property type="entry name" value="PAS"/>
    <property type="match status" value="1"/>
</dbReference>
<feature type="domain" description="PAC" evidence="6">
    <location>
        <begin position="227"/>
        <end position="278"/>
    </location>
</feature>
<gene>
    <name evidence="7" type="ORF">H8E19_05530</name>
</gene>
<accession>A0A8J6MZ27</accession>
<name>A0A8J6MZ27_9DELT</name>
<dbReference type="InterPro" id="IPR011006">
    <property type="entry name" value="CheY-like_superfamily"/>
</dbReference>
<dbReference type="SMART" id="SM00448">
    <property type="entry name" value="REC"/>
    <property type="match status" value="1"/>
</dbReference>
<dbReference type="PROSITE" id="PS50112">
    <property type="entry name" value="PAS"/>
    <property type="match status" value="1"/>
</dbReference>
<proteinExistence type="predicted"/>
<dbReference type="NCBIfam" id="TIGR00229">
    <property type="entry name" value="sensory_box"/>
    <property type="match status" value="1"/>
</dbReference>
<dbReference type="PROSITE" id="PS50110">
    <property type="entry name" value="RESPONSE_REGULATORY"/>
    <property type="match status" value="1"/>
</dbReference>
<dbReference type="InterPro" id="IPR000700">
    <property type="entry name" value="PAS-assoc_C"/>
</dbReference>
<dbReference type="Pfam" id="PF00989">
    <property type="entry name" value="PAS"/>
    <property type="match status" value="1"/>
</dbReference>
<dbReference type="SMART" id="SM00091">
    <property type="entry name" value="PAS"/>
    <property type="match status" value="1"/>
</dbReference>
<dbReference type="SUPFAM" id="SSF52172">
    <property type="entry name" value="CheY-like"/>
    <property type="match status" value="1"/>
</dbReference>
<dbReference type="InterPro" id="IPR050595">
    <property type="entry name" value="Bact_response_regulator"/>
</dbReference>
<feature type="non-terminal residue" evidence="7">
    <location>
        <position position="298"/>
    </location>
</feature>
<dbReference type="EMBL" id="JACNJD010000168">
    <property type="protein sequence ID" value="MBC8176846.1"/>
    <property type="molecule type" value="Genomic_DNA"/>
</dbReference>
<sequence>MNKEDWKVLLIDDEEAIRRVVSIALADEGYQVLTAADGESGLRLCQEESPQIVITDIRMPGMDGIEVLKRIKGQAPDREVIVVTGFGDMGLATRALQLDASDFITKPINDESLFVALERAKERYTTRKELHDYTALIEERWMDTAEELARTFNYQENLLESSIDGIMGCDRDGKVVLYNKSLEKMLGYQKEEVIKKMSFDQFFPVGSAEQFREELYSEEYGGKNRLFLYETNLVSRQGDKVPVQLSATVLFEEDEATGLVGFFRDLRELRILEQQFADQTRLLQQHKMMSLGRLAASV</sequence>
<dbReference type="GO" id="GO:0006355">
    <property type="term" value="P:regulation of DNA-templated transcription"/>
    <property type="evidence" value="ECO:0007669"/>
    <property type="project" value="InterPro"/>
</dbReference>
<comment type="caution">
    <text evidence="7">The sequence shown here is derived from an EMBL/GenBank/DDBJ whole genome shotgun (WGS) entry which is preliminary data.</text>
</comment>
<evidence type="ECO:0000259" key="6">
    <source>
        <dbReference type="PROSITE" id="PS50113"/>
    </source>
</evidence>